<name>A0A0B7JNK8_BIOOC</name>
<dbReference type="GO" id="GO:0000976">
    <property type="term" value="F:transcription cis-regulatory region binding"/>
    <property type="evidence" value="ECO:0007669"/>
    <property type="project" value="TreeGrafter"/>
</dbReference>
<proteinExistence type="predicted"/>
<reference evidence="4" key="1">
    <citation type="submission" date="2015-01" db="EMBL/GenBank/DDBJ databases">
        <authorList>
            <person name="Durling Mikael"/>
        </authorList>
    </citation>
    <scope>NUCLEOTIDE SEQUENCE</scope>
</reference>
<dbReference type="GO" id="GO:0045944">
    <property type="term" value="P:positive regulation of transcription by RNA polymerase II"/>
    <property type="evidence" value="ECO:0007669"/>
    <property type="project" value="TreeGrafter"/>
</dbReference>
<dbReference type="Pfam" id="PF00172">
    <property type="entry name" value="Zn_clus"/>
    <property type="match status" value="1"/>
</dbReference>
<sequence>MTRPRGCWTCKERKVMCDRSYPECSRCKKSNHKCQGYGVRLSWPNAKSGRAVVGKAGLMPVRPDTRARFINATFWDLEMYHHLSSLSGVHEHTVYMEQMVLKKAPSWSPFQVDDGNETLLDYFNHVAYKTMGIFHQDFEGFRDVILRLAFSDGTPASKAVLQSLLTVSAIQRHGPSLQVDDLKLSALRALKSSSEHGIDGLAGVQQVAAQMLLCSFEVNCAAVTWPWYICGANHILTVANLTKSSNGRELHEIVDWVAYQHVMCRFGLQHWRNGDDYWKLPARKRLGMPTVCTDLTALYGAESPREIVTILSEVVESIQEPLASSYHSAGYADSLKLLENRLETLQSSHSTGAGTADIPADLVELYRLAALIYLERASTRSSGPSVKVQRWFQKAYAILEKQEVYHIPFPLLVLGIESRNDEQRRLFLKLVRQAAVRSGSVAMENVHRMIQSVWLQDDLETERVLDYRLKLRAVFSSSEILPSLA</sequence>
<gene>
    <name evidence="4" type="ORF">BN869_000000922_1</name>
</gene>
<organism evidence="4">
    <name type="scientific">Bionectria ochroleuca</name>
    <name type="common">Gliocladium roseum</name>
    <dbReference type="NCBI Taxonomy" id="29856"/>
    <lineage>
        <taxon>Eukaryota</taxon>
        <taxon>Fungi</taxon>
        <taxon>Dikarya</taxon>
        <taxon>Ascomycota</taxon>
        <taxon>Pezizomycotina</taxon>
        <taxon>Sordariomycetes</taxon>
        <taxon>Hypocreomycetidae</taxon>
        <taxon>Hypocreales</taxon>
        <taxon>Bionectriaceae</taxon>
        <taxon>Clonostachys</taxon>
    </lineage>
</organism>
<feature type="domain" description="Zn(2)-C6 fungal-type" evidence="3">
    <location>
        <begin position="6"/>
        <end position="34"/>
    </location>
</feature>
<evidence type="ECO:0000313" key="4">
    <source>
        <dbReference type="EMBL" id="CEO44867.1"/>
    </source>
</evidence>
<dbReference type="GO" id="GO:0008270">
    <property type="term" value="F:zinc ion binding"/>
    <property type="evidence" value="ECO:0007669"/>
    <property type="project" value="InterPro"/>
</dbReference>
<keyword evidence="2" id="KW-0539">Nucleus</keyword>
<dbReference type="SMART" id="SM00066">
    <property type="entry name" value="GAL4"/>
    <property type="match status" value="1"/>
</dbReference>
<dbReference type="GO" id="GO:0005634">
    <property type="term" value="C:nucleus"/>
    <property type="evidence" value="ECO:0007669"/>
    <property type="project" value="UniProtKB-SubCell"/>
</dbReference>
<dbReference type="InterPro" id="IPR001138">
    <property type="entry name" value="Zn2Cys6_DnaBD"/>
</dbReference>
<dbReference type="InterPro" id="IPR021858">
    <property type="entry name" value="Fun_TF"/>
</dbReference>
<dbReference type="PANTHER" id="PTHR37534:SF39">
    <property type="entry name" value="TRANSCRIPTION FACTOR DOMAIN-CONTAINING PROTEIN"/>
    <property type="match status" value="1"/>
</dbReference>
<dbReference type="AlphaFoldDB" id="A0A0B7JNK8"/>
<dbReference type="SUPFAM" id="SSF57701">
    <property type="entry name" value="Zn2/Cys6 DNA-binding domain"/>
    <property type="match status" value="1"/>
</dbReference>
<comment type="subcellular location">
    <subcellularLocation>
        <location evidence="1">Nucleus</location>
    </subcellularLocation>
</comment>
<dbReference type="InterPro" id="IPR036864">
    <property type="entry name" value="Zn2-C6_fun-type_DNA-bd_sf"/>
</dbReference>
<dbReference type="Gene3D" id="4.10.240.10">
    <property type="entry name" value="Zn(2)-C6 fungal-type DNA-binding domain"/>
    <property type="match status" value="1"/>
</dbReference>
<dbReference type="PANTHER" id="PTHR37534">
    <property type="entry name" value="TRANSCRIPTIONAL ACTIVATOR PROTEIN UGA3"/>
    <property type="match status" value="1"/>
</dbReference>
<dbReference type="Pfam" id="PF11951">
    <property type="entry name" value="Fungal_trans_2"/>
    <property type="match status" value="1"/>
</dbReference>
<dbReference type="PROSITE" id="PS50048">
    <property type="entry name" value="ZN2_CY6_FUNGAL_2"/>
    <property type="match status" value="1"/>
</dbReference>
<evidence type="ECO:0000259" key="3">
    <source>
        <dbReference type="PROSITE" id="PS50048"/>
    </source>
</evidence>
<dbReference type="GO" id="GO:0000981">
    <property type="term" value="F:DNA-binding transcription factor activity, RNA polymerase II-specific"/>
    <property type="evidence" value="ECO:0007669"/>
    <property type="project" value="InterPro"/>
</dbReference>
<dbReference type="PROSITE" id="PS00463">
    <property type="entry name" value="ZN2_CY6_FUNGAL_1"/>
    <property type="match status" value="1"/>
</dbReference>
<evidence type="ECO:0000256" key="2">
    <source>
        <dbReference type="ARBA" id="ARBA00023242"/>
    </source>
</evidence>
<accession>A0A0B7JNK8</accession>
<protein>
    <recommendedName>
        <fullName evidence="3">Zn(2)-C6 fungal-type domain-containing protein</fullName>
    </recommendedName>
</protein>
<evidence type="ECO:0000256" key="1">
    <source>
        <dbReference type="ARBA" id="ARBA00004123"/>
    </source>
</evidence>
<dbReference type="CDD" id="cd00067">
    <property type="entry name" value="GAL4"/>
    <property type="match status" value="1"/>
</dbReference>
<dbReference type="EMBL" id="CDPU01000001">
    <property type="protein sequence ID" value="CEO44867.1"/>
    <property type="molecule type" value="Genomic_DNA"/>
</dbReference>